<evidence type="ECO:0000313" key="3">
    <source>
        <dbReference type="Proteomes" id="UP000035860"/>
    </source>
</evidence>
<dbReference type="GO" id="GO:0032049">
    <property type="term" value="P:cardiolipin biosynthetic process"/>
    <property type="evidence" value="ECO:0007669"/>
    <property type="project" value="UniProtKB-ARBA"/>
</dbReference>
<organism evidence="2 3">
    <name type="scientific">Moraxella bovoculi 237</name>
    <dbReference type="NCBI Taxonomy" id="743974"/>
    <lineage>
        <taxon>Bacteria</taxon>
        <taxon>Pseudomonadati</taxon>
        <taxon>Pseudomonadota</taxon>
        <taxon>Gammaproteobacteria</taxon>
        <taxon>Moraxellales</taxon>
        <taxon>Moraxellaceae</taxon>
        <taxon>Moraxella</taxon>
    </lineage>
</organism>
<evidence type="ECO:0000259" key="1">
    <source>
        <dbReference type="PROSITE" id="PS50035"/>
    </source>
</evidence>
<reference evidence="2 3" key="1">
    <citation type="journal article" date="2014" name="Genome Announc.">
        <title>Draft Genome Sequence of Moraxella bovoculi Strain 237T (ATCC BAA-1259T) Isolated from a Calf with Infectious Bovine Keratoconjunctivitis.</title>
        <authorList>
            <person name="Calcutt M.J."/>
            <person name="Foecking M.F."/>
            <person name="Martin N.T."/>
            <person name="Mhlanga-Mutangadura T."/>
            <person name="Reilly T.J."/>
        </authorList>
    </citation>
    <scope>NUCLEOTIDE SEQUENCE [LARGE SCALE GENOMIC DNA]</scope>
    <source>
        <strain evidence="2 3">237</strain>
    </source>
</reference>
<dbReference type="GO" id="GO:0030572">
    <property type="term" value="F:phosphatidyltransferase activity"/>
    <property type="evidence" value="ECO:0007669"/>
    <property type="project" value="UniProtKB-ARBA"/>
</dbReference>
<dbReference type="InterPro" id="IPR001736">
    <property type="entry name" value="PLipase_D/transphosphatidylase"/>
</dbReference>
<dbReference type="EMBL" id="AOMT01000022">
    <property type="protein sequence ID" value="KDN25155.1"/>
    <property type="molecule type" value="Genomic_DNA"/>
</dbReference>
<dbReference type="InterPro" id="IPR025202">
    <property type="entry name" value="PLD-like_dom"/>
</dbReference>
<dbReference type="SMART" id="SM00155">
    <property type="entry name" value="PLDc"/>
    <property type="match status" value="2"/>
</dbReference>
<dbReference type="RefSeq" id="WP_036364583.1">
    <property type="nucleotide sequence ID" value="NZ_AOMT01000022.1"/>
</dbReference>
<dbReference type="CDD" id="cd09111">
    <property type="entry name" value="PLDc_ymdC_like_1"/>
    <property type="match status" value="1"/>
</dbReference>
<keyword evidence="3" id="KW-1185">Reference proteome</keyword>
<dbReference type="CDD" id="cd09113">
    <property type="entry name" value="PLDc_ymdC_like_2"/>
    <property type="match status" value="1"/>
</dbReference>
<dbReference type="AlphaFoldDB" id="A0A066UDI0"/>
<feature type="domain" description="PLD phosphodiesterase" evidence="1">
    <location>
        <begin position="170"/>
        <end position="197"/>
    </location>
</feature>
<name>A0A066UDI0_9GAMM</name>
<dbReference type="Gene3D" id="3.30.870.10">
    <property type="entry name" value="Endonuclease Chain A"/>
    <property type="match status" value="2"/>
</dbReference>
<proteinExistence type="predicted"/>
<dbReference type="OrthoDB" id="9814092at2"/>
<dbReference type="eggNOG" id="COG1502">
    <property type="taxonomic scope" value="Bacteria"/>
</dbReference>
<accession>A0A066UDI0</accession>
<sequence length="515" mass="57961">MKIIKYMVAAIVLLLALLVMAAIISYRPLPQNDARTPSTTLPMDESSLLVHHIMQETSQHPDKTGVYPFANGLDSFVARLSLVETAKHSLDIRYYIWKNDISGALLTQRIFAAADRGVRVRILLDDNSMAGMDGVLKALDNHPNIEVRLFNPFMHRRFRWIGFLNDFDRLNQRMHNKSFTADSTISIVGGRNVGDEYFGAGDGMMFADMDVAVVGKVMPALNEDFDGYWASERAYPANAIIPDDTKPAAISAKPINTQATKQYIDKLRQSDYTSKLIHHTIEFYWTDARLISDNPMRADEDWEDTVTSQITPYFQKANSTLTIVSPYFVPTDGGVVLFNNIARDTDVKILTNSLAANDVAAVHSGYAKYRKPLLNGNVGLYELKTEAAPLIQKKNQGLGGSYRGGSGSSLHAKTFIVDERYLFVGSYNLDPRSAIHNTEMGIIFDTPEMAAVAERQIRARLTDMAYQLKLEQDKLAWHSQDDDGTHTVHYQDPDTKWHKRFAVWLMSWLPIESLL</sequence>
<dbReference type="SUPFAM" id="SSF56024">
    <property type="entry name" value="Phospholipase D/nuclease"/>
    <property type="match status" value="2"/>
</dbReference>
<dbReference type="PANTHER" id="PTHR21248:SF12">
    <property type="entry name" value="CARDIOLIPIN SYNTHASE C"/>
    <property type="match status" value="1"/>
</dbReference>
<dbReference type="Pfam" id="PF13091">
    <property type="entry name" value="PLDc_2"/>
    <property type="match status" value="2"/>
</dbReference>
<evidence type="ECO:0000313" key="2">
    <source>
        <dbReference type="EMBL" id="KDN25155.1"/>
    </source>
</evidence>
<dbReference type="Proteomes" id="UP000035860">
    <property type="component" value="Unassembled WGS sequence"/>
</dbReference>
<dbReference type="PANTHER" id="PTHR21248">
    <property type="entry name" value="CARDIOLIPIN SYNTHASE"/>
    <property type="match status" value="1"/>
</dbReference>
<comment type="caution">
    <text evidence="2">The sequence shown here is derived from an EMBL/GenBank/DDBJ whole genome shotgun (WGS) entry which is preliminary data.</text>
</comment>
<protein>
    <recommendedName>
        <fullName evidence="1">PLD phosphodiesterase domain-containing protein</fullName>
    </recommendedName>
</protein>
<feature type="domain" description="PLD phosphodiesterase" evidence="1">
    <location>
        <begin position="406"/>
        <end position="433"/>
    </location>
</feature>
<gene>
    <name evidence="2" type="ORF">MBO_05079</name>
</gene>
<dbReference type="PROSITE" id="PS50035">
    <property type="entry name" value="PLD"/>
    <property type="match status" value="2"/>
</dbReference>